<evidence type="ECO:0000256" key="6">
    <source>
        <dbReference type="ARBA" id="ARBA00022723"/>
    </source>
</evidence>
<keyword evidence="8" id="KW-0067">ATP-binding</keyword>
<keyword evidence="11" id="KW-0808">Transferase</keyword>
<sequence length="159" mass="17233">MNESTQTLHLTTHSTEETIAAGRRIAKLLRPPLLLLLRGDLGAGKTTLVKGIAEAWGAADADEVTSPTFTLLHEYMGSRHGQPVLLCHLDLYRVEDERQLAAIGLDDLPTQDAVVLVEWGEKFPALAARSDGEIVITSPNGEVREICLRLRAAGAMIKA</sequence>
<dbReference type="PANTHER" id="PTHR33540">
    <property type="entry name" value="TRNA THREONYLCARBAMOYLADENOSINE BIOSYNTHESIS PROTEIN TSAE"/>
    <property type="match status" value="1"/>
</dbReference>
<dbReference type="Gene3D" id="3.40.50.300">
    <property type="entry name" value="P-loop containing nucleotide triphosphate hydrolases"/>
    <property type="match status" value="1"/>
</dbReference>
<dbReference type="NCBIfam" id="TIGR00150">
    <property type="entry name" value="T6A_YjeE"/>
    <property type="match status" value="1"/>
</dbReference>
<evidence type="ECO:0000256" key="7">
    <source>
        <dbReference type="ARBA" id="ARBA00022741"/>
    </source>
</evidence>
<dbReference type="SUPFAM" id="SSF52540">
    <property type="entry name" value="P-loop containing nucleoside triphosphate hydrolases"/>
    <property type="match status" value="1"/>
</dbReference>
<dbReference type="AlphaFoldDB" id="A0A7V5CTI4"/>
<keyword evidence="5" id="KW-0819">tRNA processing</keyword>
<dbReference type="GO" id="GO:0046872">
    <property type="term" value="F:metal ion binding"/>
    <property type="evidence" value="ECO:0007669"/>
    <property type="project" value="UniProtKB-KW"/>
</dbReference>
<comment type="caution">
    <text evidence="11">The sequence shown here is derived from an EMBL/GenBank/DDBJ whole genome shotgun (WGS) entry which is preliminary data.</text>
</comment>
<evidence type="ECO:0000256" key="9">
    <source>
        <dbReference type="ARBA" id="ARBA00022842"/>
    </source>
</evidence>
<evidence type="ECO:0000256" key="8">
    <source>
        <dbReference type="ARBA" id="ARBA00022840"/>
    </source>
</evidence>
<protein>
    <recommendedName>
        <fullName evidence="3">tRNA threonylcarbamoyladenosine biosynthesis protein TsaE</fullName>
    </recommendedName>
    <alternativeName>
        <fullName evidence="10">t(6)A37 threonylcarbamoyladenosine biosynthesis protein TsaE</fullName>
    </alternativeName>
</protein>
<dbReference type="GO" id="GO:0002949">
    <property type="term" value="P:tRNA threonylcarbamoyladenosine modification"/>
    <property type="evidence" value="ECO:0007669"/>
    <property type="project" value="InterPro"/>
</dbReference>
<comment type="similarity">
    <text evidence="2">Belongs to the TsaE family.</text>
</comment>
<dbReference type="EMBL" id="DTKL01000031">
    <property type="protein sequence ID" value="HGY94155.1"/>
    <property type="molecule type" value="Genomic_DNA"/>
</dbReference>
<dbReference type="InterPro" id="IPR003442">
    <property type="entry name" value="T6A_TsaE"/>
</dbReference>
<organism evidence="11">
    <name type="scientific">Acidobacterium capsulatum</name>
    <dbReference type="NCBI Taxonomy" id="33075"/>
    <lineage>
        <taxon>Bacteria</taxon>
        <taxon>Pseudomonadati</taxon>
        <taxon>Acidobacteriota</taxon>
        <taxon>Terriglobia</taxon>
        <taxon>Terriglobales</taxon>
        <taxon>Acidobacteriaceae</taxon>
        <taxon>Acidobacterium</taxon>
    </lineage>
</organism>
<keyword evidence="4" id="KW-0963">Cytoplasm</keyword>
<dbReference type="GO" id="GO:0005737">
    <property type="term" value="C:cytoplasm"/>
    <property type="evidence" value="ECO:0007669"/>
    <property type="project" value="UniProtKB-SubCell"/>
</dbReference>
<comment type="subcellular location">
    <subcellularLocation>
        <location evidence="1">Cytoplasm</location>
    </subcellularLocation>
</comment>
<keyword evidence="7" id="KW-0547">Nucleotide-binding</keyword>
<dbReference type="GO" id="GO:0016740">
    <property type="term" value="F:transferase activity"/>
    <property type="evidence" value="ECO:0007669"/>
    <property type="project" value="UniProtKB-KW"/>
</dbReference>
<reference evidence="11" key="1">
    <citation type="journal article" date="2020" name="mSystems">
        <title>Genome- and Community-Level Interaction Insights into Carbon Utilization and Element Cycling Functions of Hydrothermarchaeota in Hydrothermal Sediment.</title>
        <authorList>
            <person name="Zhou Z."/>
            <person name="Liu Y."/>
            <person name="Xu W."/>
            <person name="Pan J."/>
            <person name="Luo Z.H."/>
            <person name="Li M."/>
        </authorList>
    </citation>
    <scope>NUCLEOTIDE SEQUENCE [LARGE SCALE GENOMIC DNA]</scope>
    <source>
        <strain evidence="11">SpSt-855</strain>
    </source>
</reference>
<dbReference type="Pfam" id="PF02367">
    <property type="entry name" value="TsaE"/>
    <property type="match status" value="1"/>
</dbReference>
<keyword evidence="9" id="KW-0460">Magnesium</keyword>
<dbReference type="InterPro" id="IPR027417">
    <property type="entry name" value="P-loop_NTPase"/>
</dbReference>
<dbReference type="PANTHER" id="PTHR33540:SF2">
    <property type="entry name" value="TRNA THREONYLCARBAMOYLADENOSINE BIOSYNTHESIS PROTEIN TSAE"/>
    <property type="match status" value="1"/>
</dbReference>
<keyword evidence="6" id="KW-0479">Metal-binding</keyword>
<evidence type="ECO:0000256" key="1">
    <source>
        <dbReference type="ARBA" id="ARBA00004496"/>
    </source>
</evidence>
<evidence type="ECO:0000256" key="5">
    <source>
        <dbReference type="ARBA" id="ARBA00022694"/>
    </source>
</evidence>
<evidence type="ECO:0000256" key="3">
    <source>
        <dbReference type="ARBA" id="ARBA00019010"/>
    </source>
</evidence>
<name>A0A7V5CTI4_9BACT</name>
<dbReference type="GO" id="GO:0005524">
    <property type="term" value="F:ATP binding"/>
    <property type="evidence" value="ECO:0007669"/>
    <property type="project" value="UniProtKB-KW"/>
</dbReference>
<evidence type="ECO:0000313" key="11">
    <source>
        <dbReference type="EMBL" id="HGY94155.1"/>
    </source>
</evidence>
<evidence type="ECO:0000256" key="10">
    <source>
        <dbReference type="ARBA" id="ARBA00032441"/>
    </source>
</evidence>
<evidence type="ECO:0000256" key="4">
    <source>
        <dbReference type="ARBA" id="ARBA00022490"/>
    </source>
</evidence>
<accession>A0A7V5CTI4</accession>
<proteinExistence type="inferred from homology"/>
<evidence type="ECO:0000256" key="2">
    <source>
        <dbReference type="ARBA" id="ARBA00007599"/>
    </source>
</evidence>
<gene>
    <name evidence="11" type="primary">tsaE</name>
    <name evidence="11" type="ORF">ENW50_05650</name>
</gene>